<dbReference type="OrthoDB" id="7998066at2"/>
<dbReference type="RefSeq" id="WP_147045213.1">
    <property type="nucleotide sequence ID" value="NZ_BJZV01000002.1"/>
</dbReference>
<comment type="caution">
    <text evidence="1">The sequence shown here is derived from an EMBL/GenBank/DDBJ whole genome shotgun (WGS) entry which is preliminary data.</text>
</comment>
<dbReference type="AlphaFoldDB" id="A0A512JG25"/>
<accession>A0A512JG25</accession>
<reference evidence="1 2" key="1">
    <citation type="submission" date="2019-07" db="EMBL/GenBank/DDBJ databases">
        <title>Whole genome shotgun sequence of Methylobacterium gnaphalii NBRC 107716.</title>
        <authorList>
            <person name="Hosoyama A."/>
            <person name="Uohara A."/>
            <person name="Ohji S."/>
            <person name="Ichikawa N."/>
        </authorList>
    </citation>
    <scope>NUCLEOTIDE SEQUENCE [LARGE SCALE GENOMIC DNA]</scope>
    <source>
        <strain evidence="1 2">NBRC 107716</strain>
    </source>
</reference>
<proteinExistence type="predicted"/>
<dbReference type="EMBL" id="BJZV01000002">
    <property type="protein sequence ID" value="GEP08907.1"/>
    <property type="molecule type" value="Genomic_DNA"/>
</dbReference>
<name>A0A512JG25_9HYPH</name>
<keyword evidence="2" id="KW-1185">Reference proteome</keyword>
<sequence length="72" mass="7824">MIIEDGKPAYVCEAGAPSIAADDFDRCEVRLIERVLPAGRATAAVEKLREAANTRCGDDMWSLICETIALIK</sequence>
<protein>
    <submittedName>
        <fullName evidence="1">Uncharacterized protein</fullName>
    </submittedName>
</protein>
<organism evidence="1 2">
    <name type="scientific">Methylobacterium gnaphalii</name>
    <dbReference type="NCBI Taxonomy" id="1010610"/>
    <lineage>
        <taxon>Bacteria</taxon>
        <taxon>Pseudomonadati</taxon>
        <taxon>Pseudomonadota</taxon>
        <taxon>Alphaproteobacteria</taxon>
        <taxon>Hyphomicrobiales</taxon>
        <taxon>Methylobacteriaceae</taxon>
        <taxon>Methylobacterium</taxon>
    </lineage>
</organism>
<gene>
    <name evidence="1" type="ORF">MGN01_07520</name>
</gene>
<evidence type="ECO:0000313" key="2">
    <source>
        <dbReference type="Proteomes" id="UP000321750"/>
    </source>
</evidence>
<evidence type="ECO:0000313" key="1">
    <source>
        <dbReference type="EMBL" id="GEP08907.1"/>
    </source>
</evidence>
<dbReference type="Proteomes" id="UP000321750">
    <property type="component" value="Unassembled WGS sequence"/>
</dbReference>